<dbReference type="InterPro" id="IPR007219">
    <property type="entry name" value="XnlR_reg_dom"/>
</dbReference>
<evidence type="ECO:0000256" key="2">
    <source>
        <dbReference type="ARBA" id="ARBA00023242"/>
    </source>
</evidence>
<evidence type="ECO:0000259" key="4">
    <source>
        <dbReference type="Pfam" id="PF04082"/>
    </source>
</evidence>
<feature type="region of interest" description="Disordered" evidence="3">
    <location>
        <begin position="1"/>
        <end position="48"/>
    </location>
</feature>
<dbReference type="PANTHER" id="PTHR31001:SF40">
    <property type="entry name" value="ZN(II)2CYS6 TRANSCRIPTION FACTOR (EUROFUNG)"/>
    <property type="match status" value="1"/>
</dbReference>
<comment type="caution">
    <text evidence="5">The sequence shown here is derived from an EMBL/GenBank/DDBJ whole genome shotgun (WGS) entry which is preliminary data.</text>
</comment>
<reference evidence="5" key="1">
    <citation type="journal article" date="2023" name="Genome Biol. Evol.">
        <title>First Whole Genome Sequence and Flow Cytometry Genome Size Data for the Lichen-Forming Fungus Ramalina farinacea (Ascomycota).</title>
        <authorList>
            <person name="Llewellyn T."/>
            <person name="Mian S."/>
            <person name="Hill R."/>
            <person name="Leitch I.J."/>
            <person name="Gaya E."/>
        </authorList>
    </citation>
    <scope>NUCLEOTIDE SEQUENCE</scope>
    <source>
        <strain evidence="5">LIQ254RAFAR</strain>
    </source>
</reference>
<dbReference type="AlphaFoldDB" id="A0AA43QQU9"/>
<feature type="compositionally biased region" description="Pro residues" evidence="3">
    <location>
        <begin position="609"/>
        <end position="619"/>
    </location>
</feature>
<organism evidence="5 6">
    <name type="scientific">Ramalina farinacea</name>
    <dbReference type="NCBI Taxonomy" id="258253"/>
    <lineage>
        <taxon>Eukaryota</taxon>
        <taxon>Fungi</taxon>
        <taxon>Dikarya</taxon>
        <taxon>Ascomycota</taxon>
        <taxon>Pezizomycotina</taxon>
        <taxon>Lecanoromycetes</taxon>
        <taxon>OSLEUM clade</taxon>
        <taxon>Lecanoromycetidae</taxon>
        <taxon>Lecanorales</taxon>
        <taxon>Lecanorineae</taxon>
        <taxon>Ramalinaceae</taxon>
        <taxon>Ramalina</taxon>
    </lineage>
</organism>
<protein>
    <recommendedName>
        <fullName evidence="4">Xylanolytic transcriptional activator regulatory domain-containing protein</fullName>
    </recommendedName>
</protein>
<evidence type="ECO:0000256" key="3">
    <source>
        <dbReference type="SAM" id="MobiDB-lite"/>
    </source>
</evidence>
<keyword evidence="2" id="KW-0539">Nucleus</keyword>
<dbReference type="GO" id="GO:0003677">
    <property type="term" value="F:DNA binding"/>
    <property type="evidence" value="ECO:0007669"/>
    <property type="project" value="InterPro"/>
</dbReference>
<dbReference type="GO" id="GO:0008270">
    <property type="term" value="F:zinc ion binding"/>
    <property type="evidence" value="ECO:0007669"/>
    <property type="project" value="InterPro"/>
</dbReference>
<evidence type="ECO:0000313" key="5">
    <source>
        <dbReference type="EMBL" id="MDI1489188.1"/>
    </source>
</evidence>
<dbReference type="InterPro" id="IPR050613">
    <property type="entry name" value="Sec_Metabolite_Reg"/>
</dbReference>
<accession>A0AA43QQU9</accession>
<dbReference type="GO" id="GO:0006351">
    <property type="term" value="P:DNA-templated transcription"/>
    <property type="evidence" value="ECO:0007669"/>
    <property type="project" value="InterPro"/>
</dbReference>
<name>A0AA43QQU9_9LECA</name>
<dbReference type="EMBL" id="JAPUFD010000009">
    <property type="protein sequence ID" value="MDI1489188.1"/>
    <property type="molecule type" value="Genomic_DNA"/>
</dbReference>
<dbReference type="PANTHER" id="PTHR31001">
    <property type="entry name" value="UNCHARACTERIZED TRANSCRIPTIONAL REGULATORY PROTEIN"/>
    <property type="match status" value="1"/>
</dbReference>
<dbReference type="Pfam" id="PF04082">
    <property type="entry name" value="Fungal_trans"/>
    <property type="match status" value="1"/>
</dbReference>
<feature type="region of interest" description="Disordered" evidence="3">
    <location>
        <begin position="609"/>
        <end position="628"/>
    </location>
</feature>
<dbReference type="Proteomes" id="UP001161017">
    <property type="component" value="Unassembled WGS sequence"/>
</dbReference>
<dbReference type="GO" id="GO:0005634">
    <property type="term" value="C:nucleus"/>
    <property type="evidence" value="ECO:0007669"/>
    <property type="project" value="UniProtKB-SubCell"/>
</dbReference>
<proteinExistence type="predicted"/>
<feature type="domain" description="Xylanolytic transcriptional activator regulatory" evidence="4">
    <location>
        <begin position="300"/>
        <end position="395"/>
    </location>
</feature>
<feature type="compositionally biased region" description="Polar residues" evidence="3">
    <location>
        <begin position="1"/>
        <end position="14"/>
    </location>
</feature>
<sequence>MTGTKRTTDESIQSRTKRLKHSATNPPDQNGYPRSIQSPGGHKGLPAHFKPVDEVIHRHAPSPEAVKIAGETREGYLGPTSYGAVFRESQLLDGDSERTSASPPAFSIDPFGRPLGPCNLEAPKHVAEGVAILNLLPNHSLACQLLDRYYEVSDVFCHEQTARRCHESMWSAYHDALHGDRSKERLEDMSKRLCKNAMSPLPSTKSTKDWLDSYSGSNLRWELIANFFICYANGVMTYPEWDKLFADPATMSRVQFGDRMRACAEACLSLVNDVDSPNDFVVAAMLNIYLVQSWTDGDTSPQLWRRFTNLGGIITQLGLHREPDPRHTPGVTPAPSFLVAEMRRRLFCEFFNLQQQICTITGRPPLLSRRFVTTQLPLDLTDEELDAGEQELLLHREKLDAMGWNPSFDGLSRNRVVRAWHLMSLIRDEILELAQAKLAEDWAQIPPVLRYDPGADIAQVGARIHQFRTCLYQEYLVNQFLLNRLPDQGSQQIKQDLIDSATQLLQMVLSSSAARDTLPDAYLWTVWTTSYGGIPAAATLSVELLKQAKYPYEWRPRLSRAETIQGLSQFLACLDWVRPTEGNYKICVRMRKIIKRVLDEILELPNPPVPAPPQLYPPHGPERRETHDPGVGDVELSACLSGDGKEEEDFLDWLNSVDWTRDVLQDAWM</sequence>
<evidence type="ECO:0000256" key="1">
    <source>
        <dbReference type="ARBA" id="ARBA00004123"/>
    </source>
</evidence>
<keyword evidence="6" id="KW-1185">Reference proteome</keyword>
<gene>
    <name evidence="5" type="ORF">OHK93_008466</name>
</gene>
<dbReference type="CDD" id="cd12148">
    <property type="entry name" value="fungal_TF_MHR"/>
    <property type="match status" value="1"/>
</dbReference>
<evidence type="ECO:0000313" key="6">
    <source>
        <dbReference type="Proteomes" id="UP001161017"/>
    </source>
</evidence>
<comment type="subcellular location">
    <subcellularLocation>
        <location evidence="1">Nucleus</location>
    </subcellularLocation>
</comment>